<comment type="caution">
    <text evidence="3">The sequence shown here is derived from an EMBL/GenBank/DDBJ whole genome shotgun (WGS) entry which is preliminary data.</text>
</comment>
<keyword evidence="4" id="KW-1185">Reference proteome</keyword>
<dbReference type="InterPro" id="IPR000335">
    <property type="entry name" value="Bleomycin-R"/>
</dbReference>
<dbReference type="EMBL" id="JAIRBC010000005">
    <property type="protein sequence ID" value="MCG2460078.1"/>
    <property type="molecule type" value="Genomic_DNA"/>
</dbReference>
<evidence type="ECO:0000313" key="3">
    <source>
        <dbReference type="EMBL" id="MCG2460078.1"/>
    </source>
</evidence>
<sequence>MLIQINPKLPMRDKAITRAYYLHKLEFRELESADFEDYLMVEKDSIQIHFFKFKDLDPKENYGQVYIRTDSIKKLYQWALDKAIGIHPNGHLQTKPWGQMEFSLLDPDNNLLTFGQEV</sequence>
<feature type="domain" description="Glyoxalase/fosfomycin resistance/dioxygenase" evidence="2">
    <location>
        <begin position="17"/>
        <end position="113"/>
    </location>
</feature>
<dbReference type="RefSeq" id="WP_317901218.1">
    <property type="nucleotide sequence ID" value="NZ_JAIRBC010000005.1"/>
</dbReference>
<keyword evidence="1" id="KW-0046">Antibiotic resistance</keyword>
<dbReference type="Pfam" id="PF00903">
    <property type="entry name" value="Glyoxalase"/>
    <property type="match status" value="1"/>
</dbReference>
<dbReference type="CDD" id="cd08349">
    <property type="entry name" value="BLMA_like"/>
    <property type="match status" value="1"/>
</dbReference>
<dbReference type="SUPFAM" id="SSF54593">
    <property type="entry name" value="Glyoxalase/Bleomycin resistance protein/Dihydroxybiphenyl dioxygenase"/>
    <property type="match status" value="1"/>
</dbReference>
<dbReference type="AlphaFoldDB" id="A0AAE3JQB7"/>
<dbReference type="InterPro" id="IPR004360">
    <property type="entry name" value="Glyas_Fos-R_dOase_dom"/>
</dbReference>
<reference evidence="3" key="1">
    <citation type="submission" date="2023-02" db="EMBL/GenBank/DDBJ databases">
        <title>Genome of Flavobacteriaceae gen. nov. sp. strain F89.</title>
        <authorList>
            <person name="Wang Y."/>
        </authorList>
    </citation>
    <scope>NUCLEOTIDE SEQUENCE</scope>
    <source>
        <strain evidence="3">F89</strain>
    </source>
</reference>
<gene>
    <name evidence="3" type="ORF">K8352_04920</name>
</gene>
<dbReference type="GO" id="GO:0046677">
    <property type="term" value="P:response to antibiotic"/>
    <property type="evidence" value="ECO:0007669"/>
    <property type="project" value="UniProtKB-KW"/>
</dbReference>
<dbReference type="Proteomes" id="UP001200642">
    <property type="component" value="Unassembled WGS sequence"/>
</dbReference>
<evidence type="ECO:0000313" key="4">
    <source>
        <dbReference type="Proteomes" id="UP001200642"/>
    </source>
</evidence>
<organism evidence="3 4">
    <name type="scientific">Cerina litoralis</name>
    <dbReference type="NCBI Taxonomy" id="2874477"/>
    <lineage>
        <taxon>Bacteria</taxon>
        <taxon>Pseudomonadati</taxon>
        <taxon>Bacteroidota</taxon>
        <taxon>Flavobacteriia</taxon>
        <taxon>Flavobacteriales</taxon>
        <taxon>Flavobacteriaceae</taxon>
        <taxon>Cerina</taxon>
    </lineage>
</organism>
<dbReference type="Gene3D" id="3.10.180.10">
    <property type="entry name" value="2,3-Dihydroxybiphenyl 1,2-Dioxygenase, domain 1"/>
    <property type="match status" value="1"/>
</dbReference>
<evidence type="ECO:0000259" key="2">
    <source>
        <dbReference type="Pfam" id="PF00903"/>
    </source>
</evidence>
<protein>
    <submittedName>
        <fullName evidence="3">VOC family protein</fullName>
    </submittedName>
</protein>
<accession>A0AAE3JQB7</accession>
<evidence type="ECO:0000256" key="1">
    <source>
        <dbReference type="ARBA" id="ARBA00023251"/>
    </source>
</evidence>
<proteinExistence type="predicted"/>
<name>A0AAE3JQB7_9FLAO</name>
<dbReference type="InterPro" id="IPR029068">
    <property type="entry name" value="Glyas_Bleomycin-R_OHBP_Dase"/>
</dbReference>